<feature type="domain" description="FAD/NAD(P)-binding" evidence="15">
    <location>
        <begin position="133"/>
        <end position="265"/>
    </location>
</feature>
<dbReference type="InterPro" id="IPR036188">
    <property type="entry name" value="FAD/NAD-bd_sf"/>
</dbReference>
<evidence type="ECO:0000256" key="8">
    <source>
        <dbReference type="ARBA" id="ARBA00023157"/>
    </source>
</evidence>
<evidence type="ECO:0000259" key="14">
    <source>
        <dbReference type="Pfam" id="PF02852"/>
    </source>
</evidence>
<reference evidence="16" key="1">
    <citation type="submission" date="2022-06" db="EMBL/GenBank/DDBJ databases">
        <authorList>
            <person name="Berger JAMES D."/>
            <person name="Berger JAMES D."/>
        </authorList>
    </citation>
    <scope>NUCLEOTIDE SEQUENCE [LARGE SCALE GENOMIC DNA]</scope>
</reference>
<dbReference type="GO" id="GO:0050660">
    <property type="term" value="F:flavin adenine dinucleotide binding"/>
    <property type="evidence" value="ECO:0007669"/>
    <property type="project" value="TreeGrafter"/>
</dbReference>
<dbReference type="PANTHER" id="PTHR22912:SF151">
    <property type="entry name" value="DIHYDROLIPOYL DEHYDROGENASE, MITOCHONDRIAL"/>
    <property type="match status" value="1"/>
</dbReference>
<dbReference type="InterPro" id="IPR012999">
    <property type="entry name" value="Pyr_OxRdtase_I_AS"/>
</dbReference>
<dbReference type="InterPro" id="IPR004099">
    <property type="entry name" value="Pyr_nucl-diS_OxRdtase_dimer"/>
</dbReference>
<feature type="domain" description="Pyridine nucleotide-disulphide oxidoreductase dimerisation" evidence="14">
    <location>
        <begin position="284"/>
        <end position="392"/>
    </location>
</feature>
<evidence type="ECO:0000256" key="11">
    <source>
        <dbReference type="ARBA" id="ARBA00049187"/>
    </source>
</evidence>
<dbReference type="Pfam" id="PF00890">
    <property type="entry name" value="FAD_binding_2"/>
    <property type="match status" value="1"/>
</dbReference>
<dbReference type="Proteomes" id="UP000050792">
    <property type="component" value="Unassembled WGS sequence"/>
</dbReference>
<evidence type="ECO:0000256" key="1">
    <source>
        <dbReference type="ARBA" id="ARBA00001974"/>
    </source>
</evidence>
<dbReference type="PROSITE" id="PS00076">
    <property type="entry name" value="PYRIDINE_REDOX_1"/>
    <property type="match status" value="1"/>
</dbReference>
<dbReference type="Gene3D" id="3.30.390.30">
    <property type="match status" value="1"/>
</dbReference>
<dbReference type="GO" id="GO:0004148">
    <property type="term" value="F:dihydrolipoyl dehydrogenase (NADH) activity"/>
    <property type="evidence" value="ECO:0007669"/>
    <property type="project" value="UniProtKB-EC"/>
</dbReference>
<keyword evidence="8" id="KW-1015">Disulfide bond</keyword>
<organism evidence="16 17">
    <name type="scientific">Schistosoma rodhaini</name>
    <dbReference type="NCBI Taxonomy" id="6188"/>
    <lineage>
        <taxon>Eukaryota</taxon>
        <taxon>Metazoa</taxon>
        <taxon>Spiralia</taxon>
        <taxon>Lophotrochozoa</taxon>
        <taxon>Platyhelminthes</taxon>
        <taxon>Trematoda</taxon>
        <taxon>Digenea</taxon>
        <taxon>Strigeidida</taxon>
        <taxon>Schistosomatoidea</taxon>
        <taxon>Schistosomatidae</taxon>
        <taxon>Schistosoma</taxon>
    </lineage>
</organism>
<sequence>MVRLIGIHHIGSTMKSLSRGLSVSAHRLKADVVVIGSGPGGYVASIKAAQLGLKTVCVEKNETLGGTCLNVGCIPSKSLLNNSHLYQLVNSPEMQHRGIDIGSFKLNLPAMLKAKEKAVSSLTGGIAYLFKQNKVTCVEFLGHVGGMGIDMEISKNFQKILTKQGLKFLLNTKVLSASRSGDTITVQLEGVKDGKSQSIDCDTLLVCIGRRPYTSGLGLENVGIKLNEKGRIPVNKNFQTSVPNIYAIGDCIPGPMLAHKAEDEGIICVEGMLGGAVHIDYNCVPSVIYTHPECAWVGKNEEQCKAENIPYKVGKFPMSANSRAKTNDETDGLFKTLAHKDTDRLLGVHLLGPSAGELINEAVLAMEYGASAEDVARVCHAHPTVSEALRESCLSAFCGKAINFS</sequence>
<dbReference type="Pfam" id="PF07992">
    <property type="entry name" value="Pyr_redox_2"/>
    <property type="match status" value="1"/>
</dbReference>
<keyword evidence="9 12" id="KW-0676">Redox-active center</keyword>
<evidence type="ECO:0000256" key="5">
    <source>
        <dbReference type="ARBA" id="ARBA00022827"/>
    </source>
</evidence>
<dbReference type="InterPro" id="IPR016156">
    <property type="entry name" value="FAD/NAD-linked_Rdtase_dimer_sf"/>
</dbReference>
<keyword evidence="5 12" id="KW-0274">FAD</keyword>
<evidence type="ECO:0000313" key="16">
    <source>
        <dbReference type="Proteomes" id="UP000050792"/>
    </source>
</evidence>
<dbReference type="WBParaSite" id="SRDH1_53130.1">
    <property type="protein sequence ID" value="SRDH1_53130.1"/>
    <property type="gene ID" value="SRDH1_53130"/>
</dbReference>
<evidence type="ECO:0000256" key="3">
    <source>
        <dbReference type="ARBA" id="ARBA00012608"/>
    </source>
</evidence>
<evidence type="ECO:0000256" key="2">
    <source>
        <dbReference type="ARBA" id="ARBA00007532"/>
    </source>
</evidence>
<dbReference type="Pfam" id="PF02852">
    <property type="entry name" value="Pyr_redox_dim"/>
    <property type="match status" value="1"/>
</dbReference>
<evidence type="ECO:0000256" key="7">
    <source>
        <dbReference type="ARBA" id="ARBA00023027"/>
    </source>
</evidence>
<comment type="similarity">
    <text evidence="2 12">Belongs to the class-I pyridine nucleotide-disulfide oxidoreductase family.</text>
</comment>
<dbReference type="EC" id="1.8.1.4" evidence="3"/>
<proteinExistence type="inferred from homology"/>
<evidence type="ECO:0000313" key="17">
    <source>
        <dbReference type="WBParaSite" id="SRDH1_53130.1"/>
    </source>
</evidence>
<name>A0AA85FM71_9TREM</name>
<keyword evidence="16" id="KW-1185">Reference proteome</keyword>
<dbReference type="Gene3D" id="3.50.50.60">
    <property type="entry name" value="FAD/NAD(P)-binding domain"/>
    <property type="match status" value="2"/>
</dbReference>
<accession>A0AA85FM71</accession>
<keyword evidence="6 12" id="KW-0560">Oxidoreductase</keyword>
<keyword evidence="7" id="KW-0520">NAD</keyword>
<dbReference type="GO" id="GO:0005739">
    <property type="term" value="C:mitochondrion"/>
    <property type="evidence" value="ECO:0007669"/>
    <property type="project" value="TreeGrafter"/>
</dbReference>
<evidence type="ECO:0000256" key="4">
    <source>
        <dbReference type="ARBA" id="ARBA00022630"/>
    </source>
</evidence>
<dbReference type="GO" id="GO:0006103">
    <property type="term" value="P:2-oxoglutarate metabolic process"/>
    <property type="evidence" value="ECO:0007669"/>
    <property type="project" value="TreeGrafter"/>
</dbReference>
<dbReference type="PRINTS" id="PR00411">
    <property type="entry name" value="PNDRDTASEI"/>
</dbReference>
<keyword evidence="4 12" id="KW-0285">Flavoprotein</keyword>
<evidence type="ECO:0000256" key="9">
    <source>
        <dbReference type="ARBA" id="ARBA00023284"/>
    </source>
</evidence>
<dbReference type="GO" id="GO:0045252">
    <property type="term" value="C:oxoglutarate dehydrogenase complex"/>
    <property type="evidence" value="ECO:0007669"/>
    <property type="project" value="TreeGrafter"/>
</dbReference>
<feature type="domain" description="FAD-dependent oxidoreductase 2 FAD-binding" evidence="13">
    <location>
        <begin position="31"/>
        <end position="67"/>
    </location>
</feature>
<evidence type="ECO:0000259" key="13">
    <source>
        <dbReference type="Pfam" id="PF00890"/>
    </source>
</evidence>
<dbReference type="AlphaFoldDB" id="A0AA85FM71"/>
<comment type="catalytic activity">
    <reaction evidence="11">
        <text>N(6)-[(R)-dihydrolipoyl]-L-lysyl-[protein] + NAD(+) = N(6)-[(R)-lipoyl]-L-lysyl-[protein] + NADH + H(+)</text>
        <dbReference type="Rhea" id="RHEA:15045"/>
        <dbReference type="Rhea" id="RHEA-COMP:10474"/>
        <dbReference type="Rhea" id="RHEA-COMP:10475"/>
        <dbReference type="ChEBI" id="CHEBI:15378"/>
        <dbReference type="ChEBI" id="CHEBI:57540"/>
        <dbReference type="ChEBI" id="CHEBI:57945"/>
        <dbReference type="ChEBI" id="CHEBI:83099"/>
        <dbReference type="ChEBI" id="CHEBI:83100"/>
        <dbReference type="EC" id="1.8.1.4"/>
    </reaction>
</comment>
<dbReference type="InterPro" id="IPR023753">
    <property type="entry name" value="FAD/NAD-binding_dom"/>
</dbReference>
<evidence type="ECO:0000256" key="10">
    <source>
        <dbReference type="ARBA" id="ARBA00031281"/>
    </source>
</evidence>
<evidence type="ECO:0000256" key="6">
    <source>
        <dbReference type="ARBA" id="ARBA00023002"/>
    </source>
</evidence>
<dbReference type="FunFam" id="3.30.390.30:FF:000001">
    <property type="entry name" value="Dihydrolipoyl dehydrogenase"/>
    <property type="match status" value="1"/>
</dbReference>
<dbReference type="PRINTS" id="PR00368">
    <property type="entry name" value="FADPNR"/>
</dbReference>
<dbReference type="PANTHER" id="PTHR22912">
    <property type="entry name" value="DISULFIDE OXIDOREDUCTASE"/>
    <property type="match status" value="1"/>
</dbReference>
<comment type="cofactor">
    <cofactor evidence="1">
        <name>FAD</name>
        <dbReference type="ChEBI" id="CHEBI:57692"/>
    </cofactor>
</comment>
<protein>
    <recommendedName>
        <fullName evidence="3">dihydrolipoyl dehydrogenase</fullName>
        <ecNumber evidence="3">1.8.1.4</ecNumber>
    </recommendedName>
    <alternativeName>
        <fullName evidence="10">Dihydrolipoamide dehydrogenase</fullName>
    </alternativeName>
</protein>
<evidence type="ECO:0000256" key="12">
    <source>
        <dbReference type="RuleBase" id="RU003691"/>
    </source>
</evidence>
<dbReference type="SUPFAM" id="SSF51905">
    <property type="entry name" value="FAD/NAD(P)-binding domain"/>
    <property type="match status" value="1"/>
</dbReference>
<evidence type="ECO:0000259" key="15">
    <source>
        <dbReference type="Pfam" id="PF07992"/>
    </source>
</evidence>
<dbReference type="InterPro" id="IPR003953">
    <property type="entry name" value="FAD-dep_OxRdtase_2_FAD-bd"/>
</dbReference>
<reference evidence="17" key="2">
    <citation type="submission" date="2023-11" db="UniProtKB">
        <authorList>
            <consortium name="WormBaseParasite"/>
        </authorList>
    </citation>
    <scope>IDENTIFICATION</scope>
</reference>
<dbReference type="SUPFAM" id="SSF55424">
    <property type="entry name" value="FAD/NAD-linked reductases, dimerisation (C-terminal) domain"/>
    <property type="match status" value="1"/>
</dbReference>
<dbReference type="InterPro" id="IPR050151">
    <property type="entry name" value="Class-I_Pyr_Nuc-Dis_Oxidored"/>
</dbReference>